<reference evidence="3" key="1">
    <citation type="submission" date="2016-11" db="EMBL/GenBank/DDBJ databases">
        <authorList>
            <person name="Varghese N."/>
            <person name="Submissions S."/>
        </authorList>
    </citation>
    <scope>NUCLEOTIDE SEQUENCE [LARGE SCALE GENOMIC DNA]</scope>
    <source>
        <strain evidence="3">DSM 24724</strain>
    </source>
</reference>
<keyword evidence="3" id="KW-1185">Reference proteome</keyword>
<sequence>MLKAKLLLILLTSLLLTQCHSQDKKTTPELKAYTYKNDKRTVYGLDVTIPGPYEAYMNDVLIERENETGMHNTLISINQAILKSGTYSFRIIVYPEPEDAAKGGIDPKTLFFLKVGLSKYDKIPVGEGAMPDTYEYIKSYPIEKIDKRVPYYEVKGEFTVELPYEMEGWSKGQDLRKMDKQILQQKVVAYYQKLWDILNDGDGEKWGALTQQRRQETIIFNYSDEKYVNNIFSEEAASIKERKNRMAPLEDYTMKIYGNGKLVTLERIHHTKEMNGKTIDAYGESPLIRNGKTKGVAFYSVKLYLPKESDELVIIRK</sequence>
<dbReference type="AlphaFoldDB" id="A0A1M7DSQ5"/>
<dbReference type="STRING" id="946677.SAMN05444484_102707"/>
<proteinExistence type="predicted"/>
<gene>
    <name evidence="2" type="ORF">SAMN05444484_102707</name>
</gene>
<dbReference type="RefSeq" id="WP_162268788.1">
    <property type="nucleotide sequence ID" value="NZ_LSYT01000002.1"/>
</dbReference>
<dbReference type="Proteomes" id="UP000184028">
    <property type="component" value="Unassembled WGS sequence"/>
</dbReference>
<feature type="chain" id="PRO_5013065277" evidence="1">
    <location>
        <begin position="22"/>
        <end position="317"/>
    </location>
</feature>
<evidence type="ECO:0000313" key="2">
    <source>
        <dbReference type="EMBL" id="SHL82512.1"/>
    </source>
</evidence>
<name>A0A1M7DSQ5_9FLAO</name>
<keyword evidence="1" id="KW-0732">Signal</keyword>
<dbReference type="EMBL" id="FRBT01000002">
    <property type="protein sequence ID" value="SHL82512.1"/>
    <property type="molecule type" value="Genomic_DNA"/>
</dbReference>
<feature type="signal peptide" evidence="1">
    <location>
        <begin position="1"/>
        <end position="21"/>
    </location>
</feature>
<evidence type="ECO:0000256" key="1">
    <source>
        <dbReference type="SAM" id="SignalP"/>
    </source>
</evidence>
<organism evidence="2 3">
    <name type="scientific">Flavobacterium chilense</name>
    <dbReference type="NCBI Taxonomy" id="946677"/>
    <lineage>
        <taxon>Bacteria</taxon>
        <taxon>Pseudomonadati</taxon>
        <taxon>Bacteroidota</taxon>
        <taxon>Flavobacteriia</taxon>
        <taxon>Flavobacteriales</taxon>
        <taxon>Flavobacteriaceae</taxon>
        <taxon>Flavobacterium</taxon>
    </lineage>
</organism>
<evidence type="ECO:0000313" key="3">
    <source>
        <dbReference type="Proteomes" id="UP000184028"/>
    </source>
</evidence>
<accession>A0A1M7DSQ5</accession>
<protein>
    <submittedName>
        <fullName evidence="2">Uncharacterized protein</fullName>
    </submittedName>
</protein>